<keyword evidence="2" id="KW-1185">Reference proteome</keyword>
<protein>
    <submittedName>
        <fullName evidence="1">Uncharacterized protein</fullName>
    </submittedName>
</protein>
<dbReference type="EMBL" id="JAVDSG010000001">
    <property type="protein sequence ID" value="MDR6592822.1"/>
    <property type="molecule type" value="Genomic_DNA"/>
</dbReference>
<evidence type="ECO:0000313" key="1">
    <source>
        <dbReference type="EMBL" id="MDR6592822.1"/>
    </source>
</evidence>
<reference evidence="1 2" key="1">
    <citation type="submission" date="2023-07" db="EMBL/GenBank/DDBJ databases">
        <title>Sequencing the genomes of 1000 actinobacteria strains.</title>
        <authorList>
            <person name="Klenk H.-P."/>
        </authorList>
    </citation>
    <scope>NUCLEOTIDE SEQUENCE [LARGE SCALE GENOMIC DNA]</scope>
    <source>
        <strain evidence="1 2">DSM 43749</strain>
    </source>
</reference>
<gene>
    <name evidence="1" type="ORF">J2S66_001206</name>
</gene>
<evidence type="ECO:0000313" key="2">
    <source>
        <dbReference type="Proteomes" id="UP001268819"/>
    </source>
</evidence>
<name>A0ABU1PQ85_9PSEU</name>
<comment type="caution">
    <text evidence="1">The sequence shown here is derived from an EMBL/GenBank/DDBJ whole genome shotgun (WGS) entry which is preliminary data.</text>
</comment>
<dbReference type="RefSeq" id="WP_310304759.1">
    <property type="nucleotide sequence ID" value="NZ_BAAAXB010000001.1"/>
</dbReference>
<organism evidence="1 2">
    <name type="scientific">Saccharothrix longispora</name>
    <dbReference type="NCBI Taxonomy" id="33920"/>
    <lineage>
        <taxon>Bacteria</taxon>
        <taxon>Bacillati</taxon>
        <taxon>Actinomycetota</taxon>
        <taxon>Actinomycetes</taxon>
        <taxon>Pseudonocardiales</taxon>
        <taxon>Pseudonocardiaceae</taxon>
        <taxon>Saccharothrix</taxon>
    </lineage>
</organism>
<proteinExistence type="predicted"/>
<dbReference type="Proteomes" id="UP001268819">
    <property type="component" value="Unassembled WGS sequence"/>
</dbReference>
<sequence>MTQVFVQPSYGTPEARRCWSLTLDRPVPFDDAGRRALLDPDDLTRLARAHPGGVARFWGATERHDRRMRTVGTGDVVLLTGRKLVLAVGEVGHAFRDPAFARSLWNPAPGKCLWVNVYSLRSFRPAQIPYEAVWALPGFTTGDNFMGLRFLDERRGAAVLDLVEEHLPARTPPPVDRP</sequence>
<accession>A0ABU1PQ85</accession>